<comment type="subcellular location">
    <subcellularLocation>
        <location evidence="1 7">Cell membrane</location>
        <topology evidence="1 7">Multi-pass membrane protein</topology>
    </subcellularLocation>
</comment>
<feature type="transmembrane region" description="Helical" evidence="7">
    <location>
        <begin position="171"/>
        <end position="190"/>
    </location>
</feature>
<dbReference type="PANTHER" id="PTHR43744:SF6">
    <property type="entry name" value="ABC TRANSPORTER PERMEASE PROTEIN YESQ-RELATED"/>
    <property type="match status" value="1"/>
</dbReference>
<dbReference type="EMBL" id="JAAKZV010000140">
    <property type="protein sequence ID" value="NGN67397.1"/>
    <property type="molecule type" value="Genomic_DNA"/>
</dbReference>
<organism evidence="10 11">
    <name type="scientific">Streptomyces coryli</name>
    <dbReference type="NCBI Taxonomy" id="1128680"/>
    <lineage>
        <taxon>Bacteria</taxon>
        <taxon>Bacillati</taxon>
        <taxon>Actinomycetota</taxon>
        <taxon>Actinomycetes</taxon>
        <taxon>Kitasatosporales</taxon>
        <taxon>Streptomycetaceae</taxon>
        <taxon>Streptomyces</taxon>
    </lineage>
</organism>
<dbReference type="GO" id="GO:0005886">
    <property type="term" value="C:plasma membrane"/>
    <property type="evidence" value="ECO:0007669"/>
    <property type="project" value="UniProtKB-SubCell"/>
</dbReference>
<feature type="region of interest" description="Disordered" evidence="8">
    <location>
        <begin position="1"/>
        <end position="33"/>
    </location>
</feature>
<feature type="transmembrane region" description="Helical" evidence="7">
    <location>
        <begin position="105"/>
        <end position="128"/>
    </location>
</feature>
<evidence type="ECO:0000256" key="7">
    <source>
        <dbReference type="RuleBase" id="RU363032"/>
    </source>
</evidence>
<dbReference type="Proteomes" id="UP000481583">
    <property type="component" value="Unassembled WGS sequence"/>
</dbReference>
<keyword evidence="6 7" id="KW-0472">Membrane</keyword>
<keyword evidence="4 7" id="KW-0812">Transmembrane</keyword>
<comment type="similarity">
    <text evidence="7">Belongs to the binding-protein-dependent transport system permease family.</text>
</comment>
<feature type="transmembrane region" description="Helical" evidence="7">
    <location>
        <begin position="275"/>
        <end position="294"/>
    </location>
</feature>
<gene>
    <name evidence="10" type="ORF">G5C51_26270</name>
</gene>
<accession>A0A6G4U7X0</accession>
<name>A0A6G4U7X0_9ACTN</name>
<keyword evidence="2 7" id="KW-0813">Transport</keyword>
<keyword evidence="3" id="KW-1003">Cell membrane</keyword>
<dbReference type="InterPro" id="IPR035906">
    <property type="entry name" value="MetI-like_sf"/>
</dbReference>
<dbReference type="InterPro" id="IPR000515">
    <property type="entry name" value="MetI-like"/>
</dbReference>
<feature type="domain" description="ABC transmembrane type-1" evidence="9">
    <location>
        <begin position="100"/>
        <end position="294"/>
    </location>
</feature>
<proteinExistence type="inferred from homology"/>
<dbReference type="AlphaFoldDB" id="A0A6G4U7X0"/>
<evidence type="ECO:0000256" key="3">
    <source>
        <dbReference type="ARBA" id="ARBA00022475"/>
    </source>
</evidence>
<reference evidence="10 11" key="1">
    <citation type="submission" date="2020-02" db="EMBL/GenBank/DDBJ databases">
        <title>Whole-genome analyses of novel actinobacteria.</title>
        <authorList>
            <person name="Sahin N."/>
        </authorList>
    </citation>
    <scope>NUCLEOTIDE SEQUENCE [LARGE SCALE GENOMIC DNA]</scope>
    <source>
        <strain evidence="10 11">A7024</strain>
    </source>
</reference>
<dbReference type="PROSITE" id="PS50928">
    <property type="entry name" value="ABC_TM1"/>
    <property type="match status" value="1"/>
</dbReference>
<evidence type="ECO:0000313" key="11">
    <source>
        <dbReference type="Proteomes" id="UP000481583"/>
    </source>
</evidence>
<feature type="transmembrane region" description="Helical" evidence="7">
    <location>
        <begin position="41"/>
        <end position="62"/>
    </location>
</feature>
<evidence type="ECO:0000256" key="8">
    <source>
        <dbReference type="SAM" id="MobiDB-lite"/>
    </source>
</evidence>
<dbReference type="SUPFAM" id="SSF161098">
    <property type="entry name" value="MetI-like"/>
    <property type="match status" value="1"/>
</dbReference>
<evidence type="ECO:0000256" key="1">
    <source>
        <dbReference type="ARBA" id="ARBA00004651"/>
    </source>
</evidence>
<feature type="transmembrane region" description="Helical" evidence="7">
    <location>
        <begin position="211"/>
        <end position="236"/>
    </location>
</feature>
<sequence>MTVLDERRTNDAEAPGAAPPAAKRRRTVGERRGPAGPLGRAIRMILLIGCSIAFLYPFLWLVSASFKPAQQVFDNALIPETFKPGNYSEIWDAFPMLTWLWNSTVITLAAAVAVTISSGLVAFGFAYFRFPGRNVLFALVIGTMMLPGTVLMVPQYLIWDWMHLSSSQLPLWAPNLFGSAFYIFLLRQFFLGLPRELFEAARVDGASYWTLYWRIAVPLCKPALLVTFIFEIQAAWTDLVRPLIYLRDPELYTVPRGLKAVLDQFGEGGEWRWEIVATASVIVTLPMILIFFLCQRHFTEGIATQGRKG</sequence>
<comment type="caution">
    <text evidence="10">The sequence shown here is derived from an EMBL/GenBank/DDBJ whole genome shotgun (WGS) entry which is preliminary data.</text>
</comment>
<dbReference type="RefSeq" id="WP_165240693.1">
    <property type="nucleotide sequence ID" value="NZ_JAAKZV010000140.1"/>
</dbReference>
<dbReference type="PANTHER" id="PTHR43744">
    <property type="entry name" value="ABC TRANSPORTER PERMEASE PROTEIN MG189-RELATED-RELATED"/>
    <property type="match status" value="1"/>
</dbReference>
<evidence type="ECO:0000256" key="4">
    <source>
        <dbReference type="ARBA" id="ARBA00022692"/>
    </source>
</evidence>
<evidence type="ECO:0000256" key="5">
    <source>
        <dbReference type="ARBA" id="ARBA00022989"/>
    </source>
</evidence>
<feature type="compositionally biased region" description="Low complexity" evidence="8">
    <location>
        <begin position="12"/>
        <end position="21"/>
    </location>
</feature>
<protein>
    <submittedName>
        <fullName evidence="10">Carbohydrate ABC transporter permease</fullName>
    </submittedName>
</protein>
<feature type="transmembrane region" description="Helical" evidence="7">
    <location>
        <begin position="135"/>
        <end position="159"/>
    </location>
</feature>
<dbReference type="Gene3D" id="1.10.3720.10">
    <property type="entry name" value="MetI-like"/>
    <property type="match status" value="1"/>
</dbReference>
<dbReference type="GO" id="GO:0055085">
    <property type="term" value="P:transmembrane transport"/>
    <property type="evidence" value="ECO:0007669"/>
    <property type="project" value="InterPro"/>
</dbReference>
<keyword evidence="11" id="KW-1185">Reference proteome</keyword>
<evidence type="ECO:0000313" key="10">
    <source>
        <dbReference type="EMBL" id="NGN67397.1"/>
    </source>
</evidence>
<evidence type="ECO:0000256" key="2">
    <source>
        <dbReference type="ARBA" id="ARBA00022448"/>
    </source>
</evidence>
<evidence type="ECO:0000259" key="9">
    <source>
        <dbReference type="PROSITE" id="PS50928"/>
    </source>
</evidence>
<keyword evidence="5 7" id="KW-1133">Transmembrane helix</keyword>
<evidence type="ECO:0000256" key="6">
    <source>
        <dbReference type="ARBA" id="ARBA00023136"/>
    </source>
</evidence>
<feature type="compositionally biased region" description="Basic and acidic residues" evidence="8">
    <location>
        <begin position="1"/>
        <end position="11"/>
    </location>
</feature>
<dbReference type="Pfam" id="PF00528">
    <property type="entry name" value="BPD_transp_1"/>
    <property type="match status" value="1"/>
</dbReference>
<dbReference type="CDD" id="cd06261">
    <property type="entry name" value="TM_PBP2"/>
    <property type="match status" value="1"/>
</dbReference>